<keyword evidence="3" id="KW-1185">Reference proteome</keyword>
<gene>
    <name evidence="2" type="ORF">BGZ95_003347</name>
</gene>
<proteinExistence type="predicted"/>
<reference evidence="2" key="1">
    <citation type="journal article" date="2020" name="Fungal Divers.">
        <title>Resolving the Mortierellaceae phylogeny through synthesis of multi-gene phylogenetics and phylogenomics.</title>
        <authorList>
            <person name="Vandepol N."/>
            <person name="Liber J."/>
            <person name="Desiro A."/>
            <person name="Na H."/>
            <person name="Kennedy M."/>
            <person name="Barry K."/>
            <person name="Grigoriev I.V."/>
            <person name="Miller A.N."/>
            <person name="O'Donnell K."/>
            <person name="Stajich J.E."/>
            <person name="Bonito G."/>
        </authorList>
    </citation>
    <scope>NUCLEOTIDE SEQUENCE</scope>
    <source>
        <strain evidence="2">NRRL 28262</strain>
    </source>
</reference>
<feature type="region of interest" description="Disordered" evidence="1">
    <location>
        <begin position="409"/>
        <end position="429"/>
    </location>
</feature>
<dbReference type="AlphaFoldDB" id="A0AAD4DIC6"/>
<sequence>MASLNSVAAITDTAPDEAAIDIPINSTNGDANAGHMPPTMDTMIPTQRFMIHRKLMVNTGDTAHGIGAQKLDWQQAGQSSASLSSCCWSWFTLSSRSVSSSVSVSTGMVLWFQLPKTKPISFALAIWPDWSAFKHRSQVAQQPEIVAHQGNAPADVQKSQLSHCHVLLCLLASWDADEYCRSSVFYVEEFDDKGHPHGLGEWTDYTFTGEALQAGKAFCNIRIGFGFCRNPTDKNDSTAFKAARDPNGPSYGAATVECSISEYIERNFFHHLPYVRIIGDGVLRSELEKMVKDDLESPSIPLSYPLSFLSTFTESLQSRPSSRGSFHGRQLIASQSALSKSIVIRYKDRSIFIPGYIMSKRRSNINEVSIRHICPHLLGFEGEHLGHGDVSDSGVGNSKTAPASALLLPSRQGGSSSASVASDGSDSGGDRLGIQQVLSKSFTGRPRLAADSVANNFRQFIIDLKDAGFWWVHILSHNMGARIILLALRKGYFDNVFEEREALDPEPSIISNTGNKTHLHRQMTSLRRHPRTPVYSPTGEVLDVHVIDTAILDVNIHSIRYIFFNLNRMLVNDLYDVVVLDRRDTEREARLSSRWTFADDGTENGKA</sequence>
<evidence type="ECO:0000313" key="3">
    <source>
        <dbReference type="Proteomes" id="UP001194580"/>
    </source>
</evidence>
<feature type="compositionally biased region" description="Low complexity" evidence="1">
    <location>
        <begin position="413"/>
        <end position="425"/>
    </location>
</feature>
<dbReference type="Proteomes" id="UP001194580">
    <property type="component" value="Unassembled WGS sequence"/>
</dbReference>
<name>A0AAD4DIC6_9FUNG</name>
<dbReference type="PANTHER" id="PTHR36513">
    <property type="entry name" value="ABC TRANSMEMBRANE TYPE-1 DOMAIN-CONTAINING PROTEIN"/>
    <property type="match status" value="1"/>
</dbReference>
<protein>
    <submittedName>
        <fullName evidence="2">Uncharacterized protein</fullName>
    </submittedName>
</protein>
<dbReference type="PANTHER" id="PTHR36513:SF1">
    <property type="entry name" value="TRANSMEMBRANE PROTEIN"/>
    <property type="match status" value="1"/>
</dbReference>
<evidence type="ECO:0000313" key="2">
    <source>
        <dbReference type="EMBL" id="KAG0278711.1"/>
    </source>
</evidence>
<dbReference type="EMBL" id="JAAAIL010000176">
    <property type="protein sequence ID" value="KAG0278711.1"/>
    <property type="molecule type" value="Genomic_DNA"/>
</dbReference>
<comment type="caution">
    <text evidence="2">The sequence shown here is derived from an EMBL/GenBank/DDBJ whole genome shotgun (WGS) entry which is preliminary data.</text>
</comment>
<organism evidence="2 3">
    <name type="scientific">Linnemannia exigua</name>
    <dbReference type="NCBI Taxonomy" id="604196"/>
    <lineage>
        <taxon>Eukaryota</taxon>
        <taxon>Fungi</taxon>
        <taxon>Fungi incertae sedis</taxon>
        <taxon>Mucoromycota</taxon>
        <taxon>Mortierellomycotina</taxon>
        <taxon>Mortierellomycetes</taxon>
        <taxon>Mortierellales</taxon>
        <taxon>Mortierellaceae</taxon>
        <taxon>Linnemannia</taxon>
    </lineage>
</organism>
<evidence type="ECO:0000256" key="1">
    <source>
        <dbReference type="SAM" id="MobiDB-lite"/>
    </source>
</evidence>
<accession>A0AAD4DIC6</accession>